<proteinExistence type="predicted"/>
<sequence length="74" mass="8502">MARFSQRCNPEAALQKVTFQRSRRFSPVQQEAKSGSINSQTPKVMLMVGQIRSRNAQHRRKKVSTAARDLSYCF</sequence>
<organism evidence="1 2">
    <name type="scientific">Ameca splendens</name>
    <dbReference type="NCBI Taxonomy" id="208324"/>
    <lineage>
        <taxon>Eukaryota</taxon>
        <taxon>Metazoa</taxon>
        <taxon>Chordata</taxon>
        <taxon>Craniata</taxon>
        <taxon>Vertebrata</taxon>
        <taxon>Euteleostomi</taxon>
        <taxon>Actinopterygii</taxon>
        <taxon>Neopterygii</taxon>
        <taxon>Teleostei</taxon>
        <taxon>Neoteleostei</taxon>
        <taxon>Acanthomorphata</taxon>
        <taxon>Ovalentaria</taxon>
        <taxon>Atherinomorphae</taxon>
        <taxon>Cyprinodontiformes</taxon>
        <taxon>Goodeidae</taxon>
        <taxon>Ameca</taxon>
    </lineage>
</organism>
<reference evidence="1 2" key="1">
    <citation type="submission" date="2021-06" db="EMBL/GenBank/DDBJ databases">
        <authorList>
            <person name="Palmer J.M."/>
        </authorList>
    </citation>
    <scope>NUCLEOTIDE SEQUENCE [LARGE SCALE GENOMIC DNA]</scope>
    <source>
        <strain evidence="1 2">AS_MEX2019</strain>
        <tissue evidence="1">Muscle</tissue>
    </source>
</reference>
<protein>
    <submittedName>
        <fullName evidence="1">Uncharacterized protein</fullName>
    </submittedName>
</protein>
<evidence type="ECO:0000313" key="1">
    <source>
        <dbReference type="EMBL" id="MEQ2301632.1"/>
    </source>
</evidence>
<comment type="caution">
    <text evidence="1">The sequence shown here is derived from an EMBL/GenBank/DDBJ whole genome shotgun (WGS) entry which is preliminary data.</text>
</comment>
<name>A0ABV0Z5Z7_9TELE</name>
<keyword evidence="2" id="KW-1185">Reference proteome</keyword>
<dbReference type="Proteomes" id="UP001469553">
    <property type="component" value="Unassembled WGS sequence"/>
</dbReference>
<dbReference type="EMBL" id="JAHRIP010053835">
    <property type="protein sequence ID" value="MEQ2301632.1"/>
    <property type="molecule type" value="Genomic_DNA"/>
</dbReference>
<accession>A0ABV0Z5Z7</accession>
<evidence type="ECO:0000313" key="2">
    <source>
        <dbReference type="Proteomes" id="UP001469553"/>
    </source>
</evidence>
<gene>
    <name evidence="1" type="ORF">AMECASPLE_038101</name>
</gene>